<feature type="transmembrane region" description="Helical" evidence="1">
    <location>
        <begin position="334"/>
        <end position="360"/>
    </location>
</feature>
<dbReference type="KEGG" id="aex:Astex_1039"/>
<feature type="transmembrane region" description="Helical" evidence="1">
    <location>
        <begin position="194"/>
        <end position="215"/>
    </location>
</feature>
<keyword evidence="1" id="KW-1133">Transmembrane helix</keyword>
<evidence type="ECO:0000313" key="2">
    <source>
        <dbReference type="EMBL" id="ADU12720.1"/>
    </source>
</evidence>
<dbReference type="eggNOG" id="COG3182">
    <property type="taxonomic scope" value="Bacteria"/>
</dbReference>
<feature type="transmembrane region" description="Helical" evidence="1">
    <location>
        <begin position="145"/>
        <end position="166"/>
    </location>
</feature>
<dbReference type="EMBL" id="CP002395">
    <property type="protein sequence ID" value="ADU12720.1"/>
    <property type="molecule type" value="Genomic_DNA"/>
</dbReference>
<keyword evidence="1" id="KW-0472">Membrane</keyword>
<dbReference type="Proteomes" id="UP000001492">
    <property type="component" value="Chromosome 1"/>
</dbReference>
<dbReference type="Pfam" id="PF03929">
    <property type="entry name" value="PepSY_TM"/>
    <property type="match status" value="1"/>
</dbReference>
<keyword evidence="3" id="KW-1185">Reference proteome</keyword>
<organism evidence="2 3">
    <name type="scientific">Asticcacaulis excentricus (strain ATCC 15261 / DSM 4724 / KCTC 12464 / NCIMB 9791 / VKM B-1370 / CB 48)</name>
    <dbReference type="NCBI Taxonomy" id="573065"/>
    <lineage>
        <taxon>Bacteria</taxon>
        <taxon>Pseudomonadati</taxon>
        <taxon>Pseudomonadota</taxon>
        <taxon>Alphaproteobacteria</taxon>
        <taxon>Caulobacterales</taxon>
        <taxon>Caulobacteraceae</taxon>
        <taxon>Asticcacaulis</taxon>
    </lineage>
</organism>
<keyword evidence="2" id="KW-0449">Lipoprotein</keyword>
<dbReference type="InterPro" id="IPR005625">
    <property type="entry name" value="PepSY-ass_TM"/>
</dbReference>
<keyword evidence="1" id="KW-0812">Transmembrane</keyword>
<dbReference type="PANTHER" id="PTHR34219">
    <property type="entry name" value="IRON-REGULATED INNER MEMBRANE PROTEIN-RELATED"/>
    <property type="match status" value="1"/>
</dbReference>
<proteinExistence type="predicted"/>
<feature type="transmembrane region" description="Helical" evidence="1">
    <location>
        <begin position="12"/>
        <end position="36"/>
    </location>
</feature>
<dbReference type="RefSeq" id="WP_013478552.1">
    <property type="nucleotide sequence ID" value="NC_014816.1"/>
</dbReference>
<accession>E8RM28</accession>
<sequence length="365" mass="41172">MSMKNGLRRLHRWVGLTVGGFLLLLGLTGIVLSFYVEIDALSHPSLRAVPDQTIPASYEAVYQTLRHAEPDRTGRWRIEVPKTGGVISARYYKPVETEDRAFAPLIVWVDPTRMEVVRSALWGRFFVTFVYDLHYHLLIDGPGKVVIASVGLIGVGLILSGLWLWWPRKGRLKASLKIHQPFHWTRTPFEWHRLLGVVGAAFLLIFCVTGSLLAAPEWFRPGLNALAPTFKAPDLTPYAQVPMRISVDQAMKVASDVFPTARIRWIETPGKGAGTYRIIMAQRFEPSQRFPRTTVWLRADTGEVIATRNPAHDSASDIILNWLHPLHTGEAFGIIGRLVVMFAGLFPIFLFATGLTRYLIWRRNA</sequence>
<evidence type="ECO:0000256" key="1">
    <source>
        <dbReference type="SAM" id="Phobius"/>
    </source>
</evidence>
<name>E8RM28_ASTEC</name>
<reference evidence="3" key="1">
    <citation type="submission" date="2010-12" db="EMBL/GenBank/DDBJ databases">
        <title>Complete sequence of chromosome 1 of Asticcacaulis excentricus CB 48.</title>
        <authorList>
            <consortium name="US DOE Joint Genome Institute"/>
            <person name="Lucas S."/>
            <person name="Copeland A."/>
            <person name="Lapidus A."/>
            <person name="Cheng J.-F."/>
            <person name="Bruce D."/>
            <person name="Goodwin L."/>
            <person name="Pitluck S."/>
            <person name="Teshima H."/>
            <person name="Davenport K."/>
            <person name="Detter J.C."/>
            <person name="Han C."/>
            <person name="Tapia R."/>
            <person name="Land M."/>
            <person name="Hauser L."/>
            <person name="Jeffries C."/>
            <person name="Kyrpides N."/>
            <person name="Ivanova N."/>
            <person name="Ovchinnikova G."/>
            <person name="Brun Y.V."/>
            <person name="Woyke T."/>
        </authorList>
    </citation>
    <scope>NUCLEOTIDE SEQUENCE [LARGE SCALE GENOMIC DNA]</scope>
    <source>
        <strain evidence="3">ATCC 15261 / DSM 4724 / KCTC 12464 / NCIMB 9791 / VKM B-1370 / CB 48</strain>
    </source>
</reference>
<evidence type="ECO:0000313" key="3">
    <source>
        <dbReference type="Proteomes" id="UP000001492"/>
    </source>
</evidence>
<dbReference type="HOGENOM" id="CLU_031962_4_2_5"/>
<gene>
    <name evidence="2" type="ordered locus">Astex_1039</name>
</gene>
<dbReference type="STRING" id="573065.Astex_1039"/>
<protein>
    <submittedName>
        <fullName evidence="2">Rare lipoprotein B</fullName>
    </submittedName>
</protein>
<dbReference type="AlphaFoldDB" id="E8RM28"/>